<dbReference type="Gene3D" id="1.10.760.10">
    <property type="entry name" value="Cytochrome c-like domain"/>
    <property type="match status" value="1"/>
</dbReference>
<gene>
    <name evidence="6" type="ORF">METZ01_LOCUS5696</name>
</gene>
<feature type="domain" description="Cytochrome c" evidence="5">
    <location>
        <begin position="26"/>
        <end position="118"/>
    </location>
</feature>
<evidence type="ECO:0000256" key="2">
    <source>
        <dbReference type="ARBA" id="ARBA00022723"/>
    </source>
</evidence>
<dbReference type="EMBL" id="UINC01000298">
    <property type="protein sequence ID" value="SUZ52842.1"/>
    <property type="molecule type" value="Genomic_DNA"/>
</dbReference>
<dbReference type="GO" id="GO:0009055">
    <property type="term" value="F:electron transfer activity"/>
    <property type="evidence" value="ECO:0007669"/>
    <property type="project" value="InterPro"/>
</dbReference>
<protein>
    <recommendedName>
        <fullName evidence="5">Cytochrome c domain-containing protein</fullName>
    </recommendedName>
</protein>
<evidence type="ECO:0000256" key="1">
    <source>
        <dbReference type="ARBA" id="ARBA00022617"/>
    </source>
</evidence>
<dbReference type="SUPFAM" id="SSF46626">
    <property type="entry name" value="Cytochrome c"/>
    <property type="match status" value="1"/>
</dbReference>
<dbReference type="GO" id="GO:0020037">
    <property type="term" value="F:heme binding"/>
    <property type="evidence" value="ECO:0007669"/>
    <property type="project" value="InterPro"/>
</dbReference>
<keyword evidence="4" id="KW-0812">Transmembrane</keyword>
<evidence type="ECO:0000259" key="5">
    <source>
        <dbReference type="PROSITE" id="PS51007"/>
    </source>
</evidence>
<name>A0A381NE52_9ZZZZ</name>
<sequence>MRQIFHWPVMGGIGLLIISTTVEMSIAAPVGLALYKKACKKCHGKLGEGKKSKADPSKFKYPPINQLSEENLGKAINKYREMWQRQTFNKTEKKMAKPSGKLSDEDIKALVAFITSKLKKNE</sequence>
<keyword evidence="3" id="KW-0408">Iron</keyword>
<accession>A0A381NE52</accession>
<evidence type="ECO:0000313" key="6">
    <source>
        <dbReference type="EMBL" id="SUZ52842.1"/>
    </source>
</evidence>
<dbReference type="AlphaFoldDB" id="A0A381NE52"/>
<feature type="transmembrane region" description="Helical" evidence="4">
    <location>
        <begin position="12"/>
        <end position="35"/>
    </location>
</feature>
<keyword evidence="4" id="KW-1133">Transmembrane helix</keyword>
<keyword evidence="1" id="KW-0349">Heme</keyword>
<dbReference type="PROSITE" id="PS51007">
    <property type="entry name" value="CYTC"/>
    <property type="match status" value="1"/>
</dbReference>
<dbReference type="InterPro" id="IPR036909">
    <property type="entry name" value="Cyt_c-like_dom_sf"/>
</dbReference>
<organism evidence="6">
    <name type="scientific">marine metagenome</name>
    <dbReference type="NCBI Taxonomy" id="408172"/>
    <lineage>
        <taxon>unclassified sequences</taxon>
        <taxon>metagenomes</taxon>
        <taxon>ecological metagenomes</taxon>
    </lineage>
</organism>
<dbReference type="GO" id="GO:0046872">
    <property type="term" value="F:metal ion binding"/>
    <property type="evidence" value="ECO:0007669"/>
    <property type="project" value="UniProtKB-KW"/>
</dbReference>
<evidence type="ECO:0000256" key="4">
    <source>
        <dbReference type="SAM" id="Phobius"/>
    </source>
</evidence>
<keyword evidence="4" id="KW-0472">Membrane</keyword>
<reference evidence="6" key="1">
    <citation type="submission" date="2018-05" db="EMBL/GenBank/DDBJ databases">
        <authorList>
            <person name="Lanie J.A."/>
            <person name="Ng W.-L."/>
            <person name="Kazmierczak K.M."/>
            <person name="Andrzejewski T.M."/>
            <person name="Davidsen T.M."/>
            <person name="Wayne K.J."/>
            <person name="Tettelin H."/>
            <person name="Glass J.I."/>
            <person name="Rusch D."/>
            <person name="Podicherti R."/>
            <person name="Tsui H.-C.T."/>
            <person name="Winkler M.E."/>
        </authorList>
    </citation>
    <scope>NUCLEOTIDE SEQUENCE</scope>
</reference>
<dbReference type="InterPro" id="IPR009056">
    <property type="entry name" value="Cyt_c-like_dom"/>
</dbReference>
<keyword evidence="2" id="KW-0479">Metal-binding</keyword>
<evidence type="ECO:0000256" key="3">
    <source>
        <dbReference type="ARBA" id="ARBA00023004"/>
    </source>
</evidence>
<dbReference type="Pfam" id="PF00034">
    <property type="entry name" value="Cytochrom_C"/>
    <property type="match status" value="1"/>
</dbReference>
<proteinExistence type="predicted"/>